<organism evidence="1 2">
    <name type="scientific">Kosakonia oryzae</name>
    <dbReference type="NCBI Taxonomy" id="497725"/>
    <lineage>
        <taxon>Bacteria</taxon>
        <taxon>Pseudomonadati</taxon>
        <taxon>Pseudomonadota</taxon>
        <taxon>Gammaproteobacteria</taxon>
        <taxon>Enterobacterales</taxon>
        <taxon>Enterobacteriaceae</taxon>
        <taxon>Kosakonia</taxon>
    </lineage>
</organism>
<comment type="caution">
    <text evidence="1">The sequence shown here is derived from an EMBL/GenBank/DDBJ whole genome shotgun (WGS) entry which is preliminary data.</text>
</comment>
<dbReference type="EMBL" id="FOKO01000005">
    <property type="protein sequence ID" value="SFD04112.1"/>
    <property type="molecule type" value="Genomic_DNA"/>
</dbReference>
<proteinExistence type="predicted"/>
<evidence type="ECO:0000313" key="1">
    <source>
        <dbReference type="EMBL" id="SFD04112.1"/>
    </source>
</evidence>
<sequence>MPDGYDCRMAAMPCPAWNLAQCELYTLWISRCIAAATEQIPRSIENDVTGVRNKSAGSRFERCLQRPLEGEAQGWAEYSQPTKRQRERRRV</sequence>
<dbReference type="Proteomes" id="UP000182314">
    <property type="component" value="Unassembled WGS sequence"/>
</dbReference>
<protein>
    <submittedName>
        <fullName evidence="1">Uncharacterized protein</fullName>
    </submittedName>
</protein>
<name>A0AA94H6C2_9ENTR</name>
<evidence type="ECO:0000313" key="2">
    <source>
        <dbReference type="Proteomes" id="UP000182314"/>
    </source>
</evidence>
<dbReference type="AlphaFoldDB" id="A0AA94H6C2"/>
<accession>A0AA94H6C2</accession>
<gene>
    <name evidence="1" type="ORF">SAMN05216286_4046</name>
</gene>
<reference evidence="1 2" key="1">
    <citation type="submission" date="2016-10" db="EMBL/GenBank/DDBJ databases">
        <authorList>
            <person name="Varghese N."/>
            <person name="Submissions S."/>
        </authorList>
    </citation>
    <scope>NUCLEOTIDE SEQUENCE [LARGE SCALE GENOMIC DNA]</scope>
    <source>
        <strain evidence="1 2">CGMCC 1.7012</strain>
    </source>
</reference>